<evidence type="ECO:0000256" key="2">
    <source>
        <dbReference type="ARBA" id="ARBA00008684"/>
    </source>
</evidence>
<feature type="transmembrane region" description="Helical" evidence="10">
    <location>
        <begin position="613"/>
        <end position="636"/>
    </location>
</feature>
<keyword evidence="6" id="KW-0677">Repeat</keyword>
<dbReference type="InterPro" id="IPR055414">
    <property type="entry name" value="LRR_R13L4/SHOC2-like"/>
</dbReference>
<evidence type="ECO:0000256" key="5">
    <source>
        <dbReference type="ARBA" id="ARBA00022729"/>
    </source>
</evidence>
<protein>
    <recommendedName>
        <fullName evidence="11">Protein kinase domain-containing protein</fullName>
    </recommendedName>
</protein>
<keyword evidence="5" id="KW-0732">Signal</keyword>
<keyword evidence="7 10" id="KW-1133">Transmembrane helix</keyword>
<evidence type="ECO:0000256" key="7">
    <source>
        <dbReference type="ARBA" id="ARBA00022989"/>
    </source>
</evidence>
<dbReference type="PANTHER" id="PTHR48010:SF96">
    <property type="entry name" value="OS05G0595800 PROTEIN"/>
    <property type="match status" value="1"/>
</dbReference>
<evidence type="ECO:0000256" key="10">
    <source>
        <dbReference type="SAM" id="Phobius"/>
    </source>
</evidence>
<evidence type="ECO:0000256" key="3">
    <source>
        <dbReference type="ARBA" id="ARBA00022614"/>
    </source>
</evidence>
<evidence type="ECO:0000256" key="4">
    <source>
        <dbReference type="ARBA" id="ARBA00022692"/>
    </source>
</evidence>
<dbReference type="PANTHER" id="PTHR48010">
    <property type="entry name" value="OS05G0588300 PROTEIN"/>
    <property type="match status" value="1"/>
</dbReference>
<dbReference type="GO" id="GO:0005524">
    <property type="term" value="F:ATP binding"/>
    <property type="evidence" value="ECO:0007669"/>
    <property type="project" value="InterPro"/>
</dbReference>
<dbReference type="InterPro" id="IPR000719">
    <property type="entry name" value="Prot_kinase_dom"/>
</dbReference>
<dbReference type="OrthoDB" id="676979at2759"/>
<dbReference type="CDD" id="cd14066">
    <property type="entry name" value="STKc_IRAK"/>
    <property type="match status" value="1"/>
</dbReference>
<dbReference type="SUPFAM" id="SSF52058">
    <property type="entry name" value="L domain-like"/>
    <property type="match status" value="1"/>
</dbReference>
<keyword evidence="13" id="KW-1185">Reference proteome</keyword>
<dbReference type="SUPFAM" id="SSF56112">
    <property type="entry name" value="Protein kinase-like (PK-like)"/>
    <property type="match status" value="1"/>
</dbReference>
<dbReference type="Pfam" id="PF08263">
    <property type="entry name" value="LRRNT_2"/>
    <property type="match status" value="1"/>
</dbReference>
<dbReference type="Gene3D" id="1.10.510.10">
    <property type="entry name" value="Transferase(Phosphotransferase) domain 1"/>
    <property type="match status" value="1"/>
</dbReference>
<sequence length="1001" mass="111097">MSFLVNSQPPLTDRDVLLDVKRRLGNPPSLSGWNATSPSPCSWPEISCSGDGSVTGIFLSNYNITSRIPSEICDLKNLTTLDLSYNYFPGEFPAFMYNCSKLEYLDLSENYFVGPIPGDIDGLRELRYLNISYNNFTGNIPRTVGNLSELRDLKLCCNQFNGTFPVDIGNLSNLENLEMAYNSFSPSAIPEEFGKLKNLKVNWWSSTNLIGKIPKSFNNLSSMEKLDLSLNSLEGEIPQGLFLLPNLSNLYLWKNDLSGSIPYDFAGNSRLAEVDLSDNNLTGEIPGGFGELQRLQVLAIFSNELSGDIPLGISRIPSLKEFKVFSNNLRGILPPEMGLHSKLETLEVGDNRITGTLPENLCAGNALAGLTAYNNNLTGEIPQSLKSCGTLLVIQLYNNRMTGKIQTWLWTLENMVTVMISNNSFSGNLPNKVSENLTRLEINDNLFHGEIPASISRLKGILVFQASNNLLSGRVPEEFTGLSKLIELKLDGNSLSGPLPQRFLSWTSLTTLHLARNRLSGSIPMGLGYLHKLSDLDLSHNQFSGPIPPELGRLSLTKLNLSSNKLFGRIPNQFDSLTFESSFVNNSNLCANNLRLPHCNEKIQLSSHLQYKIIVLIIVLASIVFLAFVGLILTMIRYQKRKNQRLDVTTWKMIPFQKLDFSLETIVSNLTEDNMIGSGGAGRVYKITTGILGEYVAAKRIRSGESKLDLELEKQFLAEVEILGSIRHKNIVKLMCCISSDEGSKLLVYEYMENESLDRWLHERKRGVLQNVGLDWPKRLQIAIGAAQGLSYMHHDCVPPIVHRDVKSSNILLDCEFNSKIADFGLAKILAKKGDPNTMSAVAGSFGYIAPEYAYTPRVNEKIDIYSFGVVLLELVTGKEPMFTAGGEEHASLVEWAYHHHSEKTAIDEILDAEIQKPKLFQEDLKTVFILGLACTNRSPSNRPSMKEVVQILQRCQPLTHVLEGMASGKNHDVEPLLANDNLSATAKDDDESGNNILSIA</sequence>
<name>A0A484LA78_9ASTE</name>
<dbReference type="InterPro" id="IPR003591">
    <property type="entry name" value="Leu-rich_rpt_typical-subtyp"/>
</dbReference>
<dbReference type="PROSITE" id="PS50011">
    <property type="entry name" value="PROTEIN_KINASE_DOM"/>
    <property type="match status" value="1"/>
</dbReference>
<dbReference type="FunFam" id="3.80.10.10:FF:000233">
    <property type="entry name" value="Leucine-rich repeat receptor-like protein kinase TDR"/>
    <property type="match status" value="1"/>
</dbReference>
<evidence type="ECO:0000256" key="6">
    <source>
        <dbReference type="ARBA" id="ARBA00022737"/>
    </source>
</evidence>
<dbReference type="Proteomes" id="UP000595140">
    <property type="component" value="Unassembled WGS sequence"/>
</dbReference>
<feature type="domain" description="Protein kinase" evidence="11">
    <location>
        <begin position="670"/>
        <end position="960"/>
    </location>
</feature>
<dbReference type="GO" id="GO:0016020">
    <property type="term" value="C:membrane"/>
    <property type="evidence" value="ECO:0007669"/>
    <property type="project" value="UniProtKB-SubCell"/>
</dbReference>
<keyword evidence="4 10" id="KW-0812">Transmembrane</keyword>
<dbReference type="GO" id="GO:0009791">
    <property type="term" value="P:post-embryonic development"/>
    <property type="evidence" value="ECO:0007669"/>
    <property type="project" value="UniProtKB-ARBA"/>
</dbReference>
<organism evidence="12 13">
    <name type="scientific">Cuscuta campestris</name>
    <dbReference type="NCBI Taxonomy" id="132261"/>
    <lineage>
        <taxon>Eukaryota</taxon>
        <taxon>Viridiplantae</taxon>
        <taxon>Streptophyta</taxon>
        <taxon>Embryophyta</taxon>
        <taxon>Tracheophyta</taxon>
        <taxon>Spermatophyta</taxon>
        <taxon>Magnoliopsida</taxon>
        <taxon>eudicotyledons</taxon>
        <taxon>Gunneridae</taxon>
        <taxon>Pentapetalae</taxon>
        <taxon>asterids</taxon>
        <taxon>lamiids</taxon>
        <taxon>Solanales</taxon>
        <taxon>Convolvulaceae</taxon>
        <taxon>Cuscuteae</taxon>
        <taxon>Cuscuta</taxon>
        <taxon>Cuscuta subgen. Grammica</taxon>
        <taxon>Cuscuta sect. Cleistogrammica</taxon>
    </lineage>
</organism>
<keyword evidence="9" id="KW-0325">Glycoprotein</keyword>
<keyword evidence="8 10" id="KW-0472">Membrane</keyword>
<dbReference type="GO" id="GO:0051707">
    <property type="term" value="P:response to other organism"/>
    <property type="evidence" value="ECO:0007669"/>
    <property type="project" value="UniProtKB-ARBA"/>
</dbReference>
<proteinExistence type="inferred from homology"/>
<reference evidence="12 13" key="1">
    <citation type="submission" date="2018-04" db="EMBL/GenBank/DDBJ databases">
        <authorList>
            <person name="Vogel A."/>
        </authorList>
    </citation>
    <scope>NUCLEOTIDE SEQUENCE [LARGE SCALE GENOMIC DNA]</scope>
</reference>
<dbReference type="Gene3D" id="3.80.10.10">
    <property type="entry name" value="Ribonuclease Inhibitor"/>
    <property type="match status" value="4"/>
</dbReference>
<comment type="subcellular location">
    <subcellularLocation>
        <location evidence="1">Membrane</location>
        <topology evidence="1">Single-pass type I membrane protein</topology>
    </subcellularLocation>
</comment>
<gene>
    <name evidence="12" type="ORF">CCAM_LOCUS14969</name>
</gene>
<evidence type="ECO:0000256" key="9">
    <source>
        <dbReference type="ARBA" id="ARBA00023180"/>
    </source>
</evidence>
<dbReference type="InterPro" id="IPR050994">
    <property type="entry name" value="At_inactive_RLKs"/>
</dbReference>
<evidence type="ECO:0000313" key="12">
    <source>
        <dbReference type="EMBL" id="VFQ73193.1"/>
    </source>
</evidence>
<evidence type="ECO:0000313" key="13">
    <source>
        <dbReference type="Proteomes" id="UP000595140"/>
    </source>
</evidence>
<dbReference type="Gene3D" id="3.30.200.20">
    <property type="entry name" value="Phosphorylase Kinase, domain 1"/>
    <property type="match status" value="1"/>
</dbReference>
<dbReference type="SUPFAM" id="SSF52047">
    <property type="entry name" value="RNI-like"/>
    <property type="match status" value="1"/>
</dbReference>
<dbReference type="EMBL" id="OOIL02001160">
    <property type="protein sequence ID" value="VFQ73193.1"/>
    <property type="molecule type" value="Genomic_DNA"/>
</dbReference>
<evidence type="ECO:0000256" key="1">
    <source>
        <dbReference type="ARBA" id="ARBA00004479"/>
    </source>
</evidence>
<dbReference type="GO" id="GO:0004672">
    <property type="term" value="F:protein kinase activity"/>
    <property type="evidence" value="ECO:0007669"/>
    <property type="project" value="InterPro"/>
</dbReference>
<evidence type="ECO:0000259" key="11">
    <source>
        <dbReference type="PROSITE" id="PS50011"/>
    </source>
</evidence>
<comment type="similarity">
    <text evidence="2">Belongs to the protein kinase superfamily. Ser/Thr protein kinase family.</text>
</comment>
<dbReference type="SMART" id="SM00369">
    <property type="entry name" value="LRR_TYP"/>
    <property type="match status" value="7"/>
</dbReference>
<dbReference type="SMART" id="SM00220">
    <property type="entry name" value="S_TKc"/>
    <property type="match status" value="1"/>
</dbReference>
<keyword evidence="3" id="KW-0433">Leucine-rich repeat</keyword>
<dbReference type="Pfam" id="PF23598">
    <property type="entry name" value="LRR_14"/>
    <property type="match status" value="1"/>
</dbReference>
<dbReference type="PROSITE" id="PS00108">
    <property type="entry name" value="PROTEIN_KINASE_ST"/>
    <property type="match status" value="1"/>
</dbReference>
<dbReference type="Pfam" id="PF00069">
    <property type="entry name" value="Pkinase"/>
    <property type="match status" value="1"/>
</dbReference>
<evidence type="ECO:0000256" key="8">
    <source>
        <dbReference type="ARBA" id="ARBA00023136"/>
    </source>
</evidence>
<dbReference type="InterPro" id="IPR013210">
    <property type="entry name" value="LRR_N_plant-typ"/>
</dbReference>
<dbReference type="GO" id="GO:0006952">
    <property type="term" value="P:defense response"/>
    <property type="evidence" value="ECO:0007669"/>
    <property type="project" value="UniProtKB-ARBA"/>
</dbReference>
<dbReference type="FunFam" id="3.80.10.10:FF:000077">
    <property type="entry name" value="LRR receptor-like serine/threonine-protein kinase ERL1"/>
    <property type="match status" value="1"/>
</dbReference>
<dbReference type="InterPro" id="IPR001611">
    <property type="entry name" value="Leu-rich_rpt"/>
</dbReference>
<dbReference type="AlphaFoldDB" id="A0A484LA78"/>
<dbReference type="Pfam" id="PF00560">
    <property type="entry name" value="LRR_1"/>
    <property type="match status" value="4"/>
</dbReference>
<accession>A0A484LA78</accession>
<dbReference type="InterPro" id="IPR011009">
    <property type="entry name" value="Kinase-like_dom_sf"/>
</dbReference>
<dbReference type="FunFam" id="3.80.10.10:FF:000041">
    <property type="entry name" value="LRR receptor-like serine/threonine-protein kinase ERECTA"/>
    <property type="match status" value="1"/>
</dbReference>
<dbReference type="InterPro" id="IPR032675">
    <property type="entry name" value="LRR_dom_sf"/>
</dbReference>
<dbReference type="FunFam" id="1.10.510.10:FF:000365">
    <property type="entry name" value="Leucine-rich repeat receptor-like serine/threonine-protein kinase At1g17230"/>
    <property type="match status" value="1"/>
</dbReference>
<dbReference type="InterPro" id="IPR008271">
    <property type="entry name" value="Ser/Thr_kinase_AS"/>
</dbReference>